<dbReference type="PANTHER" id="PTHR33085">
    <property type="entry name" value="OS12G0113100 PROTEIN-RELATED"/>
    <property type="match status" value="1"/>
</dbReference>
<dbReference type="Pfam" id="PF07893">
    <property type="entry name" value="DUF1668"/>
    <property type="match status" value="1"/>
</dbReference>
<dbReference type="eggNOG" id="ENOG502R7ND">
    <property type="taxonomic scope" value="Eukaryota"/>
</dbReference>
<keyword evidence="2" id="KW-1185">Reference proteome</keyword>
<evidence type="ECO:0000313" key="2">
    <source>
        <dbReference type="Proteomes" id="UP000026960"/>
    </source>
</evidence>
<sequence>MTFRPSGTPGTGTVMWMDFMRRNDDKIVTVDQTGRAILYDPVTHTVRALPTMVTPKSWNLSLAVGDDLYVMETIPWPDKDGSGKCRRSVIEALIHCEERRPNPNPNGGIWKEGDDCFWRPLPPPPCVHAAGYRGLGAGEICGYAAVGNSHILVSTMSYGTYSFDTASSAWRKAGDWKLPFLGRAEYVPEHGIWFGFSAVDDGVLGAWDLSSTVKQQQQQPPLVVHSGCDGFTVPEAHVSHVIHLGAGKLCIAKLFMVDRRETLSKSCSVSEGGDKNFTMLTGVEVVRGCSDKLHIIKHKSCRYSFGEHDTPVSVL</sequence>
<reference evidence="1" key="1">
    <citation type="journal article" date="2009" name="Rice">
        <title>De Novo Next Generation Sequencing of Plant Genomes.</title>
        <authorList>
            <person name="Rounsley S."/>
            <person name="Marri P.R."/>
            <person name="Yu Y."/>
            <person name="He R."/>
            <person name="Sisneros N."/>
            <person name="Goicoechea J.L."/>
            <person name="Lee S.J."/>
            <person name="Angelova A."/>
            <person name="Kudrna D."/>
            <person name="Luo M."/>
            <person name="Affourtit J."/>
            <person name="Desany B."/>
            <person name="Knight J."/>
            <person name="Niazi F."/>
            <person name="Egholm M."/>
            <person name="Wing R.A."/>
        </authorList>
    </citation>
    <scope>NUCLEOTIDE SEQUENCE [LARGE SCALE GENOMIC DNA]</scope>
    <source>
        <strain evidence="1">cv. IRGC 105608</strain>
    </source>
</reference>
<proteinExistence type="predicted"/>
<dbReference type="EnsemblPlants" id="OBART02G02630.1">
    <property type="protein sequence ID" value="OBART02G02630.1"/>
    <property type="gene ID" value="OBART02G02630"/>
</dbReference>
<dbReference type="InterPro" id="IPR012871">
    <property type="entry name" value="DUF1668_ORYSA"/>
</dbReference>
<dbReference type="STRING" id="65489.A0A0D3F0A9"/>
<reference evidence="1" key="2">
    <citation type="submission" date="2015-03" db="UniProtKB">
        <authorList>
            <consortium name="EnsemblPlants"/>
        </authorList>
    </citation>
    <scope>IDENTIFICATION</scope>
</reference>
<accession>A0A0D3F0A9</accession>
<protein>
    <recommendedName>
        <fullName evidence="3">F-box associated domain-containing protein</fullName>
    </recommendedName>
</protein>
<dbReference type="PaxDb" id="65489-OBART02G02630.1"/>
<evidence type="ECO:0008006" key="3">
    <source>
        <dbReference type="Google" id="ProtNLM"/>
    </source>
</evidence>
<evidence type="ECO:0000313" key="1">
    <source>
        <dbReference type="EnsemblPlants" id="OBART02G02630.1"/>
    </source>
</evidence>
<name>A0A0D3F0A9_9ORYZ</name>
<organism evidence="1">
    <name type="scientific">Oryza barthii</name>
    <dbReference type="NCBI Taxonomy" id="65489"/>
    <lineage>
        <taxon>Eukaryota</taxon>
        <taxon>Viridiplantae</taxon>
        <taxon>Streptophyta</taxon>
        <taxon>Embryophyta</taxon>
        <taxon>Tracheophyta</taxon>
        <taxon>Spermatophyta</taxon>
        <taxon>Magnoliopsida</taxon>
        <taxon>Liliopsida</taxon>
        <taxon>Poales</taxon>
        <taxon>Poaceae</taxon>
        <taxon>BOP clade</taxon>
        <taxon>Oryzoideae</taxon>
        <taxon>Oryzeae</taxon>
        <taxon>Oryzinae</taxon>
        <taxon>Oryza</taxon>
    </lineage>
</organism>
<dbReference type="HOGENOM" id="CLU_018267_3_0_1"/>
<dbReference type="Gramene" id="OBART02G02630.1">
    <property type="protein sequence ID" value="OBART02G02630.1"/>
    <property type="gene ID" value="OBART02G02630"/>
</dbReference>
<dbReference type="Proteomes" id="UP000026960">
    <property type="component" value="Chromosome 2"/>
</dbReference>
<dbReference type="AlphaFoldDB" id="A0A0D3F0A9"/>
<dbReference type="PANTHER" id="PTHR33085:SF135">
    <property type="entry name" value="OS02G0146900 PROTEIN"/>
    <property type="match status" value="1"/>
</dbReference>